<sequence length="284" mass="33250">MSRHDQSHKDMKYFINDKVYNCPFCNRRHVSYYVTKYGSFNSSNTKTTYFYVVTCSDDDCKKDSFHLSNYNIALVHHYQGRYTFKISAESGNPMAEIESEVGKQKNYVEISNKEYKPISELDDLFYYNEPSSFFTIDERVPVSIRKPLSESYNSLKNNLITGSSAGLRKAIYKLLQHEGIPEINDTGDFHSHDFRVDLLKQKHKDIEPKLLDELKAIHILTSQELHENDWEDFDGPTIRFLIEVIKEVLNHLYIIPDEKEKRRLELASLKSKAKPKKSSKEKNE</sequence>
<name>A0A0W0XUS4_9GAMM</name>
<evidence type="ECO:0000313" key="2">
    <source>
        <dbReference type="Proteomes" id="UP000054608"/>
    </source>
</evidence>
<dbReference type="EMBL" id="LNYT01000007">
    <property type="protein sequence ID" value="KTD48364.1"/>
    <property type="molecule type" value="Genomic_DNA"/>
</dbReference>
<evidence type="ECO:0008006" key="3">
    <source>
        <dbReference type="Google" id="ProtNLM"/>
    </source>
</evidence>
<dbReference type="AlphaFoldDB" id="A0A0W0XUS4"/>
<organism evidence="1 2">
    <name type="scientific">Legionella rubrilucens</name>
    <dbReference type="NCBI Taxonomy" id="458"/>
    <lineage>
        <taxon>Bacteria</taxon>
        <taxon>Pseudomonadati</taxon>
        <taxon>Pseudomonadota</taxon>
        <taxon>Gammaproteobacteria</taxon>
        <taxon>Legionellales</taxon>
        <taxon>Legionellaceae</taxon>
        <taxon>Legionella</taxon>
    </lineage>
</organism>
<evidence type="ECO:0000313" key="1">
    <source>
        <dbReference type="EMBL" id="KTD48364.1"/>
    </source>
</evidence>
<comment type="caution">
    <text evidence="1">The sequence shown here is derived from an EMBL/GenBank/DDBJ whole genome shotgun (WGS) entry which is preliminary data.</text>
</comment>
<dbReference type="PATRIC" id="fig|458.5.peg.741"/>
<dbReference type="Proteomes" id="UP000054608">
    <property type="component" value="Unassembled WGS sequence"/>
</dbReference>
<reference evidence="1 2" key="1">
    <citation type="submission" date="2015-11" db="EMBL/GenBank/DDBJ databases">
        <title>Genomic analysis of 38 Legionella species identifies large and diverse effector repertoires.</title>
        <authorList>
            <person name="Burstein D."/>
            <person name="Amaro F."/>
            <person name="Zusman T."/>
            <person name="Lifshitz Z."/>
            <person name="Cohen O."/>
            <person name="Gilbert J.A."/>
            <person name="Pupko T."/>
            <person name="Shuman H.A."/>
            <person name="Segal G."/>
        </authorList>
    </citation>
    <scope>NUCLEOTIDE SEQUENCE [LARGE SCALE GENOMIC DNA]</scope>
    <source>
        <strain evidence="1 2">WA-270A-C2</strain>
    </source>
</reference>
<keyword evidence="2" id="KW-1185">Reference proteome</keyword>
<accession>A0A0W0XUS4</accession>
<gene>
    <name evidence="1" type="ORF">Lrub_0715</name>
</gene>
<proteinExistence type="predicted"/>
<protein>
    <recommendedName>
        <fullName evidence="3">DUF4145 domain-containing protein</fullName>
    </recommendedName>
</protein>